<protein>
    <submittedName>
        <fullName evidence="2">NTP transferase domain-containing protein</fullName>
    </submittedName>
</protein>
<comment type="caution">
    <text evidence="2">The sequence shown here is derived from an EMBL/GenBank/DDBJ whole genome shotgun (WGS) entry which is preliminary data.</text>
</comment>
<dbReference type="Proteomes" id="UP000518316">
    <property type="component" value="Unassembled WGS sequence"/>
</dbReference>
<proteinExistence type="predicted"/>
<accession>A0A7W3TQT6</accession>
<dbReference type="AlphaFoldDB" id="A0A7W3TQT6"/>
<evidence type="ECO:0000313" key="2">
    <source>
        <dbReference type="EMBL" id="MBB1069180.1"/>
    </source>
</evidence>
<name>A0A7W3TQT6_9LACO</name>
<dbReference type="InterPro" id="IPR025877">
    <property type="entry name" value="MobA-like_NTP_Trfase"/>
</dbReference>
<gene>
    <name evidence="2" type="ORF">H5S40_03300</name>
</gene>
<evidence type="ECO:0000259" key="1">
    <source>
        <dbReference type="Pfam" id="PF12804"/>
    </source>
</evidence>
<feature type="domain" description="MobA-like NTP transferase" evidence="1">
    <location>
        <begin position="3"/>
        <end position="122"/>
    </location>
</feature>
<dbReference type="Gene3D" id="3.90.550.10">
    <property type="entry name" value="Spore Coat Polysaccharide Biosynthesis Protein SpsA, Chain A"/>
    <property type="match status" value="1"/>
</dbReference>
<keyword evidence="3" id="KW-1185">Reference proteome</keyword>
<dbReference type="Pfam" id="PF12804">
    <property type="entry name" value="NTP_transf_3"/>
    <property type="match status" value="1"/>
</dbReference>
<dbReference type="GO" id="GO:0016779">
    <property type="term" value="F:nucleotidyltransferase activity"/>
    <property type="evidence" value="ECO:0007669"/>
    <property type="project" value="UniProtKB-ARBA"/>
</dbReference>
<sequence length="190" mass="21506">MIGLVYAGGNSKRFGQDKATYQVPGLPASNIQLAVTKLELFCSRVLVCANSHNEAQIKQLLGTDALVKVICDVHPFDHHGPLSAIFAATAQFSNSQDYLSVAVDYPYIKRATLNCLAHTPQSYIATSKHNHYSLAHFRITNYQVKQWLKNDNWRLRTFITDRCDCQPLIYKSTNEFSNLNYQGVNQQHEK</sequence>
<keyword evidence="2" id="KW-0808">Transferase</keyword>
<organism evidence="2 3">
    <name type="scientific">Limosilactobacillus albertensis</name>
    <dbReference type="NCBI Taxonomy" id="2759752"/>
    <lineage>
        <taxon>Bacteria</taxon>
        <taxon>Bacillati</taxon>
        <taxon>Bacillota</taxon>
        <taxon>Bacilli</taxon>
        <taxon>Lactobacillales</taxon>
        <taxon>Lactobacillaceae</taxon>
        <taxon>Limosilactobacillus</taxon>
    </lineage>
</organism>
<evidence type="ECO:0000313" key="3">
    <source>
        <dbReference type="Proteomes" id="UP000518316"/>
    </source>
</evidence>
<dbReference type="RefSeq" id="WP_182597839.1">
    <property type="nucleotide sequence ID" value="NZ_JACIVC010000048.1"/>
</dbReference>
<dbReference type="InterPro" id="IPR029044">
    <property type="entry name" value="Nucleotide-diphossugar_trans"/>
</dbReference>
<dbReference type="EMBL" id="JACIVC010000048">
    <property type="protein sequence ID" value="MBB1069180.1"/>
    <property type="molecule type" value="Genomic_DNA"/>
</dbReference>
<reference evidence="2 3" key="1">
    <citation type="submission" date="2020-07" db="EMBL/GenBank/DDBJ databases">
        <title>Description of Limosilactobacillus balticus sp. nov., Limosilactobacillus agrestis sp. nov., Limosilactobacillus albertensis sp. nov., Limosilactobacillus rudii sp. nov., Limosilactobacillus fastidiosus sp. nov., five novel Limosilactobacillus species isolated from the vertebrate gastrointestinal tract, and proposal of 6 subspecies of Limosilactobacillus reuteri adapted to the gastrointestinal tract of specific vertebrate hosts.</title>
        <authorList>
            <person name="Li F."/>
            <person name="Cheng C."/>
            <person name="Zheng J."/>
            <person name="Quevedo R.M."/>
            <person name="Li J."/>
            <person name="Roos S."/>
            <person name="Gaenzle M.G."/>
            <person name="Walter J."/>
        </authorList>
    </citation>
    <scope>NUCLEOTIDE SEQUENCE [LARGE SCALE GENOMIC DNA]</scope>
    <source>
        <strain evidence="2 3">RRLNB_1_1</strain>
    </source>
</reference>
<dbReference type="SUPFAM" id="SSF53448">
    <property type="entry name" value="Nucleotide-diphospho-sugar transferases"/>
    <property type="match status" value="1"/>
</dbReference>